<dbReference type="Pfam" id="PF00441">
    <property type="entry name" value="Acyl-CoA_dh_1"/>
    <property type="match status" value="1"/>
</dbReference>
<comment type="similarity">
    <text evidence="2">Belongs to the acyl-CoA dehydrogenase family.</text>
</comment>
<organism evidence="8 9">
    <name type="scientific">Williamsia sterculiae</name>
    <dbReference type="NCBI Taxonomy" id="1344003"/>
    <lineage>
        <taxon>Bacteria</taxon>
        <taxon>Bacillati</taxon>
        <taxon>Actinomycetota</taxon>
        <taxon>Actinomycetes</taxon>
        <taxon>Mycobacteriales</taxon>
        <taxon>Nocardiaceae</taxon>
        <taxon>Williamsia</taxon>
    </lineage>
</organism>
<dbReference type="InterPro" id="IPR037069">
    <property type="entry name" value="AcylCoA_DH/ox_N_sf"/>
</dbReference>
<comment type="cofactor">
    <cofactor evidence="1">
        <name>FAD</name>
        <dbReference type="ChEBI" id="CHEBI:57692"/>
    </cofactor>
</comment>
<dbReference type="RefSeq" id="WP_076479082.1">
    <property type="nucleotide sequence ID" value="NZ_FTNT01000005.1"/>
</dbReference>
<evidence type="ECO:0000256" key="3">
    <source>
        <dbReference type="ARBA" id="ARBA00022630"/>
    </source>
</evidence>
<dbReference type="Proteomes" id="UP000186218">
    <property type="component" value="Unassembled WGS sequence"/>
</dbReference>
<dbReference type="Pfam" id="PF02771">
    <property type="entry name" value="Acyl-CoA_dh_N"/>
    <property type="match status" value="1"/>
</dbReference>
<keyword evidence="5" id="KW-0560">Oxidoreductase</keyword>
<dbReference type="InterPro" id="IPR013786">
    <property type="entry name" value="AcylCoA_DH/ox_N"/>
</dbReference>
<keyword evidence="9" id="KW-1185">Reference proteome</keyword>
<evidence type="ECO:0000256" key="5">
    <source>
        <dbReference type="ARBA" id="ARBA00023002"/>
    </source>
</evidence>
<reference evidence="8 9" key="1">
    <citation type="submission" date="2017-01" db="EMBL/GenBank/DDBJ databases">
        <authorList>
            <person name="Mah S.A."/>
            <person name="Swanson W.J."/>
            <person name="Moy G.W."/>
            <person name="Vacquier V.D."/>
        </authorList>
    </citation>
    <scope>NUCLEOTIDE SEQUENCE [LARGE SCALE GENOMIC DNA]</scope>
    <source>
        <strain evidence="8 9">CPCC 203464</strain>
    </source>
</reference>
<dbReference type="PANTHER" id="PTHR43884">
    <property type="entry name" value="ACYL-COA DEHYDROGENASE"/>
    <property type="match status" value="1"/>
</dbReference>
<evidence type="ECO:0000259" key="7">
    <source>
        <dbReference type="Pfam" id="PF02771"/>
    </source>
</evidence>
<dbReference type="STRING" id="1344003.SAMN05445060_2009"/>
<protein>
    <recommendedName>
        <fullName evidence="10">Acyl-CoA dehydrogenase</fullName>
    </recommendedName>
</protein>
<evidence type="ECO:0000256" key="2">
    <source>
        <dbReference type="ARBA" id="ARBA00009347"/>
    </source>
</evidence>
<dbReference type="SUPFAM" id="SSF56645">
    <property type="entry name" value="Acyl-CoA dehydrogenase NM domain-like"/>
    <property type="match status" value="1"/>
</dbReference>
<dbReference type="GO" id="GO:0003995">
    <property type="term" value="F:acyl-CoA dehydrogenase activity"/>
    <property type="evidence" value="ECO:0007669"/>
    <property type="project" value="TreeGrafter"/>
</dbReference>
<dbReference type="EMBL" id="FTNT01000005">
    <property type="protein sequence ID" value="SIR98987.1"/>
    <property type="molecule type" value="Genomic_DNA"/>
</dbReference>
<evidence type="ECO:0000313" key="9">
    <source>
        <dbReference type="Proteomes" id="UP000186218"/>
    </source>
</evidence>
<evidence type="ECO:0000256" key="4">
    <source>
        <dbReference type="ARBA" id="ARBA00022827"/>
    </source>
</evidence>
<gene>
    <name evidence="8" type="ORF">SAMN05445060_2009</name>
</gene>
<dbReference type="InterPro" id="IPR009075">
    <property type="entry name" value="AcylCo_DH/oxidase_C"/>
</dbReference>
<name>A0A1N7FF96_9NOCA</name>
<dbReference type="AlphaFoldDB" id="A0A1N7FF96"/>
<evidence type="ECO:0000313" key="8">
    <source>
        <dbReference type="EMBL" id="SIR98987.1"/>
    </source>
</evidence>
<keyword evidence="3" id="KW-0285">Flavoprotein</keyword>
<evidence type="ECO:0000259" key="6">
    <source>
        <dbReference type="Pfam" id="PF00441"/>
    </source>
</evidence>
<dbReference type="GO" id="GO:0050660">
    <property type="term" value="F:flavin adenine dinucleotide binding"/>
    <property type="evidence" value="ECO:0007669"/>
    <property type="project" value="InterPro"/>
</dbReference>
<dbReference type="InterPro" id="IPR009100">
    <property type="entry name" value="AcylCoA_DH/oxidase_NM_dom_sf"/>
</dbReference>
<evidence type="ECO:0000256" key="1">
    <source>
        <dbReference type="ARBA" id="ARBA00001974"/>
    </source>
</evidence>
<feature type="domain" description="Acyl-CoA dehydrogenase/oxidase C-terminal" evidence="6">
    <location>
        <begin position="225"/>
        <end position="352"/>
    </location>
</feature>
<dbReference type="SUPFAM" id="SSF47203">
    <property type="entry name" value="Acyl-CoA dehydrogenase C-terminal domain-like"/>
    <property type="match status" value="1"/>
</dbReference>
<dbReference type="Gene3D" id="1.20.140.10">
    <property type="entry name" value="Butyryl-CoA Dehydrogenase, subunit A, domain 3"/>
    <property type="match status" value="1"/>
</dbReference>
<dbReference type="InterPro" id="IPR036250">
    <property type="entry name" value="AcylCo_DH-like_C"/>
</dbReference>
<feature type="domain" description="Acyl-CoA dehydrogenase/oxidase N-terminal" evidence="7">
    <location>
        <begin position="7"/>
        <end position="118"/>
    </location>
</feature>
<proteinExistence type="inferred from homology"/>
<dbReference type="Gene3D" id="1.10.540.10">
    <property type="entry name" value="Acyl-CoA dehydrogenase/oxidase, N-terminal domain"/>
    <property type="match status" value="1"/>
</dbReference>
<dbReference type="PANTHER" id="PTHR43884:SF20">
    <property type="entry name" value="ACYL-COA DEHYDROGENASE FADE28"/>
    <property type="match status" value="1"/>
</dbReference>
<sequence>MNLELNDDQQLLLDTVDSAVGRDYPTGGRAAATSSVLGWNARVWTTLVELGLTGLTIDEDHGGVGAGPAELYATLEALGRHAAAEPLLDAVALPGWLIAALGQPDQLTGLLGPLAAGDAVVAVAHAEPTHAWDTAPTTAITTREDGVVTISGVKAPVLHADQATSYLVTGTDANSSMRVALVEAGADGITRADGRTGDWTHASQVTFSDTPATLLGDADSDAVAAVRDAFARARIAATAEAVGLMESGLALTVDYLKNRRQFGVPLSTFQALVHRAADLYATVELARSMALHATALAEYAGSAQRADVDLTQVADDAFVYVGDAAIAVAEEIIQLHGGIGMTYESEVGHHAARLVGLTTNHGGLAAARRRAVASDAVLRSPSALVNNADPAVVAERDVVGV</sequence>
<dbReference type="OrthoDB" id="7328575at2"/>
<keyword evidence="4" id="KW-0274">FAD</keyword>
<evidence type="ECO:0008006" key="10">
    <source>
        <dbReference type="Google" id="ProtNLM"/>
    </source>
</evidence>
<accession>A0A1N7FF96</accession>